<accession>J8ZSK0</accession>
<reference evidence="3" key="2">
    <citation type="submission" date="2015-07" db="EMBL/GenBank/DDBJ databases">
        <title>Contrasting host-pathogen interactions and genome evolution in two generalist and specialist microsporidian pathogens of mosquitoes.</title>
        <authorList>
            <consortium name="The Broad Institute Genomics Platform"/>
            <consortium name="The Broad Institute Genome Sequencing Center for Infectious Disease"/>
            <person name="Cuomo C.A."/>
            <person name="Sanscrainte N.D."/>
            <person name="Goldberg J.M."/>
            <person name="Heiman D."/>
            <person name="Young S."/>
            <person name="Zeng Q."/>
            <person name="Becnel J.J."/>
            <person name="Birren B.W."/>
        </authorList>
    </citation>
    <scope>NUCLEOTIDE SEQUENCE [LARGE SCALE GENOMIC DNA]</scope>
    <source>
        <strain evidence="3">USNM 41457</strain>
    </source>
</reference>
<organism evidence="2 3">
    <name type="scientific">Edhazardia aedis (strain USNM 41457)</name>
    <name type="common">Microsporidian parasite</name>
    <dbReference type="NCBI Taxonomy" id="1003232"/>
    <lineage>
        <taxon>Eukaryota</taxon>
        <taxon>Fungi</taxon>
        <taxon>Fungi incertae sedis</taxon>
        <taxon>Microsporidia</taxon>
        <taxon>Edhazardia</taxon>
    </lineage>
</organism>
<evidence type="ECO:0000313" key="3">
    <source>
        <dbReference type="Proteomes" id="UP000003163"/>
    </source>
</evidence>
<dbReference type="InParanoid" id="J8ZSK0"/>
<feature type="compositionally biased region" description="Basic residues" evidence="1">
    <location>
        <begin position="177"/>
        <end position="196"/>
    </location>
</feature>
<dbReference type="AlphaFoldDB" id="J8ZSK0"/>
<name>J8ZSK0_EDHAE</name>
<reference evidence="2 3" key="1">
    <citation type="submission" date="2011-08" db="EMBL/GenBank/DDBJ databases">
        <authorList>
            <person name="Liu Z.J."/>
            <person name="Shi F.L."/>
            <person name="Lu J.Q."/>
            <person name="Li M."/>
            <person name="Wang Z.L."/>
        </authorList>
    </citation>
    <scope>NUCLEOTIDE SEQUENCE [LARGE SCALE GENOMIC DNA]</scope>
    <source>
        <strain evidence="2 3">USNM 41457</strain>
    </source>
</reference>
<feature type="region of interest" description="Disordered" evidence="1">
    <location>
        <begin position="103"/>
        <end position="204"/>
    </location>
</feature>
<protein>
    <submittedName>
        <fullName evidence="2">Uncharacterized protein</fullName>
    </submittedName>
</protein>
<dbReference type="HOGENOM" id="CLU_1224756_0_0_1"/>
<gene>
    <name evidence="2" type="ORF">EDEG_02981</name>
</gene>
<proteinExistence type="predicted"/>
<feature type="compositionally biased region" description="Basic and acidic residues" evidence="1">
    <location>
        <begin position="105"/>
        <end position="128"/>
    </location>
</feature>
<dbReference type="VEuPathDB" id="MicrosporidiaDB:EDEG_02981"/>
<dbReference type="Proteomes" id="UP000003163">
    <property type="component" value="Unassembled WGS sequence"/>
</dbReference>
<evidence type="ECO:0000313" key="2">
    <source>
        <dbReference type="EMBL" id="EJW02623.1"/>
    </source>
</evidence>
<feature type="compositionally biased region" description="Basic and acidic residues" evidence="1">
    <location>
        <begin position="44"/>
        <end position="69"/>
    </location>
</feature>
<keyword evidence="3" id="KW-1185">Reference proteome</keyword>
<feature type="region of interest" description="Disordered" evidence="1">
    <location>
        <begin position="44"/>
        <end position="73"/>
    </location>
</feature>
<sequence length="226" mass="26222">MFSNTEYWQKKLTKIEPKLVKILRIKDHEFNVERKALESFHRKIKEMENKEEVNEAGEGDSKNRKQDDKKKRKRDCLLFDDDISADLRLIFGTDDDLECKKKMKERKDDKRRSVIKNESEKIRVKGENENFDGSIKDKRKGVGNSDKSTGKEDNAADASNFTNDKAEPAGKGGYGRGKGKGKKKTHNHPPAKKKQLKTTNLPIRTILLSARKIRKKQKHRRIFKKA</sequence>
<comment type="caution">
    <text evidence="2">The sequence shown here is derived from an EMBL/GenBank/DDBJ whole genome shotgun (WGS) entry which is preliminary data.</text>
</comment>
<evidence type="ECO:0000256" key="1">
    <source>
        <dbReference type="SAM" id="MobiDB-lite"/>
    </source>
</evidence>
<dbReference type="EMBL" id="AFBI03000063">
    <property type="protein sequence ID" value="EJW02623.1"/>
    <property type="molecule type" value="Genomic_DNA"/>
</dbReference>